<evidence type="ECO:0000256" key="6">
    <source>
        <dbReference type="ARBA" id="ARBA00022777"/>
    </source>
</evidence>
<protein>
    <recommendedName>
        <fullName evidence="4">aspartate kinase</fullName>
        <ecNumber evidence="4">2.7.2.4</ecNumber>
    </recommendedName>
</protein>
<dbReference type="KEGG" id="cthd:CDO33_07390"/>
<evidence type="ECO:0000256" key="3">
    <source>
        <dbReference type="ARBA" id="ARBA00010122"/>
    </source>
</evidence>
<evidence type="ECO:0000256" key="4">
    <source>
        <dbReference type="ARBA" id="ARBA00013059"/>
    </source>
</evidence>
<proteinExistence type="inferred from homology"/>
<dbReference type="GO" id="GO:0009088">
    <property type="term" value="P:threonine biosynthetic process"/>
    <property type="evidence" value="ECO:0007669"/>
    <property type="project" value="UniProtKB-UniPathway"/>
</dbReference>
<dbReference type="PANTHER" id="PTHR21499:SF59">
    <property type="entry name" value="ASPARTOKINASE"/>
    <property type="match status" value="1"/>
</dbReference>
<evidence type="ECO:0000259" key="10">
    <source>
        <dbReference type="PROSITE" id="PS51671"/>
    </source>
</evidence>
<feature type="domain" description="ACT" evidence="10">
    <location>
        <begin position="19"/>
        <end position="93"/>
    </location>
</feature>
<sequence>MSQSPVTNVSINYNVALITIDNLPSDKMHLIPDIFNAIAEQNINIDMISQAPPYRGVINLSFTLPSDDLVKAISVLNKFKKIVPGLFIEINAENTKLSVYGEQMKNIPGVAAKLFTIFAGNGIDIKLVTTSEVDISYLIDEKDVDKALKAIKDEYNINLQEG</sequence>
<dbReference type="UniPathway" id="UPA00050">
    <property type="reaction ID" value="UER00461"/>
</dbReference>
<dbReference type="Pfam" id="PF22468">
    <property type="entry name" value="ACT_9"/>
    <property type="match status" value="2"/>
</dbReference>
<dbReference type="RefSeq" id="WP_103082804.1">
    <property type="nucleotide sequence ID" value="NZ_CP021850.1"/>
</dbReference>
<dbReference type="CDD" id="cd04923">
    <property type="entry name" value="ACT_AK-LysC-DapG-like_2"/>
    <property type="match status" value="1"/>
</dbReference>
<dbReference type="InterPro" id="IPR002912">
    <property type="entry name" value="ACT_dom"/>
</dbReference>
<comment type="pathway">
    <text evidence="2">Amino-acid biosynthesis; L-threonine biosynthesis; L-threonine from L-aspartate: step 1/5.</text>
</comment>
<accession>A0A2K2F8I5</accession>
<dbReference type="EC" id="2.7.2.4" evidence="4"/>
<evidence type="ECO:0000256" key="7">
    <source>
        <dbReference type="ARBA" id="ARBA00022840"/>
    </source>
</evidence>
<dbReference type="GO" id="GO:0004072">
    <property type="term" value="F:aspartate kinase activity"/>
    <property type="evidence" value="ECO:0007669"/>
    <property type="project" value="UniProtKB-EC"/>
</dbReference>
<organism evidence="11 12">
    <name type="scientific">Clostridium thermosuccinogenes</name>
    <dbReference type="NCBI Taxonomy" id="84032"/>
    <lineage>
        <taxon>Bacteria</taxon>
        <taxon>Bacillati</taxon>
        <taxon>Bacillota</taxon>
        <taxon>Clostridia</taxon>
        <taxon>Eubacteriales</taxon>
        <taxon>Clostridiaceae</taxon>
        <taxon>Clostridium</taxon>
    </lineage>
</organism>
<dbReference type="GO" id="GO:0009090">
    <property type="term" value="P:homoserine biosynthetic process"/>
    <property type="evidence" value="ECO:0007669"/>
    <property type="project" value="TreeGrafter"/>
</dbReference>
<dbReference type="Gene3D" id="3.30.2130.10">
    <property type="entry name" value="VC0802-like"/>
    <property type="match status" value="1"/>
</dbReference>
<dbReference type="PANTHER" id="PTHR21499">
    <property type="entry name" value="ASPARTATE KINASE"/>
    <property type="match status" value="1"/>
</dbReference>
<evidence type="ECO:0000256" key="8">
    <source>
        <dbReference type="ARBA" id="ARBA00023154"/>
    </source>
</evidence>
<evidence type="ECO:0000313" key="11">
    <source>
        <dbReference type="EMBL" id="PNT95840.1"/>
    </source>
</evidence>
<dbReference type="OrthoDB" id="9799110at2"/>
<evidence type="ECO:0000256" key="5">
    <source>
        <dbReference type="ARBA" id="ARBA00022741"/>
    </source>
</evidence>
<keyword evidence="12" id="KW-1185">Reference proteome</keyword>
<name>A0A2K2F8I5_9CLOT</name>
<keyword evidence="5" id="KW-0547">Nucleotide-binding</keyword>
<dbReference type="InterPro" id="IPR045865">
    <property type="entry name" value="ACT-like_dom_sf"/>
</dbReference>
<comment type="pathway">
    <text evidence="1">Amino-acid biosynthesis; L-methionine biosynthesis via de novo pathway; L-homoserine from L-aspartate: step 1/3.</text>
</comment>
<keyword evidence="8" id="KW-0457">Lysine biosynthesis</keyword>
<dbReference type="EMBL" id="NIOJ01000058">
    <property type="protein sequence ID" value="PNT95840.1"/>
    <property type="molecule type" value="Genomic_DNA"/>
</dbReference>
<keyword evidence="7" id="KW-0067">ATP-binding</keyword>
<evidence type="ECO:0000256" key="2">
    <source>
        <dbReference type="ARBA" id="ARBA00005139"/>
    </source>
</evidence>
<comment type="caution">
    <text evidence="11">The sequence shown here is derived from an EMBL/GenBank/DDBJ whole genome shotgun (WGS) entry which is preliminary data.</text>
</comment>
<dbReference type="PROSITE" id="PS51671">
    <property type="entry name" value="ACT"/>
    <property type="match status" value="2"/>
</dbReference>
<dbReference type="GO" id="GO:0005524">
    <property type="term" value="F:ATP binding"/>
    <property type="evidence" value="ECO:0007669"/>
    <property type="project" value="UniProtKB-KW"/>
</dbReference>
<dbReference type="InterPro" id="IPR054352">
    <property type="entry name" value="ACT_Aspartokinase"/>
</dbReference>
<dbReference type="AlphaFoldDB" id="A0A2K2F8I5"/>
<evidence type="ECO:0000313" key="12">
    <source>
        <dbReference type="Proteomes" id="UP000236151"/>
    </source>
</evidence>
<keyword evidence="6" id="KW-0808">Transferase</keyword>
<evidence type="ECO:0000256" key="9">
    <source>
        <dbReference type="ARBA" id="ARBA00047872"/>
    </source>
</evidence>
<dbReference type="CDD" id="cd04913">
    <property type="entry name" value="ACT_AKii-LysC-BS-like_1"/>
    <property type="match status" value="1"/>
</dbReference>
<dbReference type="GO" id="GO:0009089">
    <property type="term" value="P:lysine biosynthetic process via diaminopimelate"/>
    <property type="evidence" value="ECO:0007669"/>
    <property type="project" value="TreeGrafter"/>
</dbReference>
<keyword evidence="6" id="KW-0418">Kinase</keyword>
<feature type="domain" description="ACT" evidence="10">
    <location>
        <begin position="99"/>
        <end position="162"/>
    </location>
</feature>
<comment type="catalytic activity">
    <reaction evidence="9">
        <text>L-aspartate + ATP = 4-phospho-L-aspartate + ADP</text>
        <dbReference type="Rhea" id="RHEA:23776"/>
        <dbReference type="ChEBI" id="CHEBI:29991"/>
        <dbReference type="ChEBI" id="CHEBI:30616"/>
        <dbReference type="ChEBI" id="CHEBI:57535"/>
        <dbReference type="ChEBI" id="CHEBI:456216"/>
        <dbReference type="EC" id="2.7.2.4"/>
    </reaction>
</comment>
<evidence type="ECO:0000256" key="1">
    <source>
        <dbReference type="ARBA" id="ARBA00004986"/>
    </source>
</evidence>
<dbReference type="Proteomes" id="UP000236151">
    <property type="component" value="Unassembled WGS sequence"/>
</dbReference>
<dbReference type="GO" id="GO:0005829">
    <property type="term" value="C:cytosol"/>
    <property type="evidence" value="ECO:0007669"/>
    <property type="project" value="TreeGrafter"/>
</dbReference>
<keyword evidence="8" id="KW-0028">Amino-acid biosynthesis</keyword>
<dbReference type="SUPFAM" id="SSF55021">
    <property type="entry name" value="ACT-like"/>
    <property type="match status" value="2"/>
</dbReference>
<reference evidence="11 12" key="1">
    <citation type="submission" date="2017-06" db="EMBL/GenBank/DDBJ databases">
        <title>Investigating the central metabolism of Clostridium thermosuccinogenes.</title>
        <authorList>
            <person name="Koendjbiharie J.G."/>
            <person name="van Kranenburg R."/>
        </authorList>
    </citation>
    <scope>NUCLEOTIDE SEQUENCE [LARGE SCALE GENOMIC DNA]</scope>
    <source>
        <strain evidence="11 12">DSM 5806</strain>
    </source>
</reference>
<dbReference type="UniPathway" id="UPA00051">
    <property type="reaction ID" value="UER00462"/>
</dbReference>
<comment type="similarity">
    <text evidence="3">Belongs to the aspartokinase family.</text>
</comment>
<gene>
    <name evidence="11" type="ORF">CDQ84_16305</name>
</gene>